<organism evidence="1">
    <name type="scientific">marine sediment metagenome</name>
    <dbReference type="NCBI Taxonomy" id="412755"/>
    <lineage>
        <taxon>unclassified sequences</taxon>
        <taxon>metagenomes</taxon>
        <taxon>ecological metagenomes</taxon>
    </lineage>
</organism>
<name>A0A0F8Z9N9_9ZZZZ</name>
<evidence type="ECO:0000313" key="1">
    <source>
        <dbReference type="EMBL" id="KKK56811.1"/>
    </source>
</evidence>
<protein>
    <submittedName>
        <fullName evidence="1">Uncharacterized protein</fullName>
    </submittedName>
</protein>
<accession>A0A0F8Z9N9</accession>
<dbReference type="AlphaFoldDB" id="A0A0F8Z9N9"/>
<sequence>MWCEDVRRMGQRGEEMILSAYKYLGQFYDVIDKETGEKILGVEWANDKTGEMHCLVPNDDPKSPEVFAHDEQGNPKRIKRWKSIKFRRNKPLICLVTRPLWLFIGNM</sequence>
<dbReference type="EMBL" id="LAZR01064805">
    <property type="protein sequence ID" value="KKK56811.1"/>
    <property type="molecule type" value="Genomic_DNA"/>
</dbReference>
<gene>
    <name evidence="1" type="ORF">LCGC14_3060810</name>
</gene>
<feature type="non-terminal residue" evidence="1">
    <location>
        <position position="107"/>
    </location>
</feature>
<reference evidence="1" key="1">
    <citation type="journal article" date="2015" name="Nature">
        <title>Complex archaea that bridge the gap between prokaryotes and eukaryotes.</title>
        <authorList>
            <person name="Spang A."/>
            <person name="Saw J.H."/>
            <person name="Jorgensen S.L."/>
            <person name="Zaremba-Niedzwiedzka K."/>
            <person name="Martijn J."/>
            <person name="Lind A.E."/>
            <person name="van Eijk R."/>
            <person name="Schleper C."/>
            <person name="Guy L."/>
            <person name="Ettema T.J."/>
        </authorList>
    </citation>
    <scope>NUCLEOTIDE SEQUENCE</scope>
</reference>
<proteinExistence type="predicted"/>
<comment type="caution">
    <text evidence="1">The sequence shown here is derived from an EMBL/GenBank/DDBJ whole genome shotgun (WGS) entry which is preliminary data.</text>
</comment>